<proteinExistence type="predicted"/>
<evidence type="ECO:0000313" key="3">
    <source>
        <dbReference type="Proteomes" id="UP000253034"/>
    </source>
</evidence>
<evidence type="ECO:0000313" key="2">
    <source>
        <dbReference type="EMBL" id="RCX17134.1"/>
    </source>
</evidence>
<dbReference type="Pfam" id="PF07238">
    <property type="entry name" value="PilZ"/>
    <property type="match status" value="1"/>
</dbReference>
<accession>A0A369BBU9</accession>
<keyword evidence="3" id="KW-1185">Reference proteome</keyword>
<reference evidence="2 3" key="1">
    <citation type="submission" date="2018-07" db="EMBL/GenBank/DDBJ databases">
        <title>Genomic Encyclopedia of Type Strains, Phase IV (KMG-IV): sequencing the most valuable type-strain genomes for metagenomic binning, comparative biology and taxonomic classification.</title>
        <authorList>
            <person name="Goeker M."/>
        </authorList>
    </citation>
    <scope>NUCLEOTIDE SEQUENCE [LARGE SCALE GENOMIC DNA]</scope>
    <source>
        <strain evidence="2 3">DSM 27016</strain>
    </source>
</reference>
<feature type="domain" description="PilZ" evidence="1">
    <location>
        <begin position="98"/>
        <end position="195"/>
    </location>
</feature>
<name>A0A369BBU9_9FIRM</name>
<sequence>MWGVLEVKEYNKSLSITALVFHYTVNLPCNAVVLSLSEKNIVMRLEDESQQRDFSEGDPVVIAYNSGGEVIVKGFDVKKLNSDGTIELDGDELESDANKRLYERIPASYPAEIKAVLGSKRSSAVIKNASKYGMMLYSKADFKVGERLEVIAFMGGELSFMETTAVRKDSMTGYLAYGLRLNVNDTQSVRCSEQLLDFFRGKYLKGVNISSTQDVNGISISDEYSAFGSTTRHMLDDAVQKLDSLLKGRGRR</sequence>
<protein>
    <submittedName>
        <fullName evidence="2">PilZ domain-containing protein</fullName>
    </submittedName>
</protein>
<dbReference type="SUPFAM" id="SSF141371">
    <property type="entry name" value="PilZ domain-like"/>
    <property type="match status" value="1"/>
</dbReference>
<dbReference type="InterPro" id="IPR009875">
    <property type="entry name" value="PilZ_domain"/>
</dbReference>
<evidence type="ECO:0000259" key="1">
    <source>
        <dbReference type="Pfam" id="PF07238"/>
    </source>
</evidence>
<dbReference type="EMBL" id="QPJT01000008">
    <property type="protein sequence ID" value="RCX17134.1"/>
    <property type="molecule type" value="Genomic_DNA"/>
</dbReference>
<dbReference type="Proteomes" id="UP000253034">
    <property type="component" value="Unassembled WGS sequence"/>
</dbReference>
<dbReference type="GO" id="GO:0035438">
    <property type="term" value="F:cyclic-di-GMP binding"/>
    <property type="evidence" value="ECO:0007669"/>
    <property type="project" value="InterPro"/>
</dbReference>
<dbReference type="OrthoDB" id="2081956at2"/>
<comment type="caution">
    <text evidence="2">The sequence shown here is derived from an EMBL/GenBank/DDBJ whole genome shotgun (WGS) entry which is preliminary data.</text>
</comment>
<gene>
    <name evidence="2" type="ORF">DFR58_10827</name>
</gene>
<dbReference type="AlphaFoldDB" id="A0A369BBU9"/>
<organism evidence="2 3">
    <name type="scientific">Anaerobacterium chartisolvens</name>
    <dbReference type="NCBI Taxonomy" id="1297424"/>
    <lineage>
        <taxon>Bacteria</taxon>
        <taxon>Bacillati</taxon>
        <taxon>Bacillota</taxon>
        <taxon>Clostridia</taxon>
        <taxon>Eubacteriales</taxon>
        <taxon>Oscillospiraceae</taxon>
        <taxon>Anaerobacterium</taxon>
    </lineage>
</organism>